<dbReference type="AlphaFoldDB" id="A0A2P2NWZ6"/>
<sequence>MLASLGNTETKAISIHSSFQALDMM</sequence>
<proteinExistence type="predicted"/>
<protein>
    <submittedName>
        <fullName evidence="1">Uncharacterized protein</fullName>
    </submittedName>
</protein>
<organism evidence="1">
    <name type="scientific">Rhizophora mucronata</name>
    <name type="common">Asiatic mangrove</name>
    <dbReference type="NCBI Taxonomy" id="61149"/>
    <lineage>
        <taxon>Eukaryota</taxon>
        <taxon>Viridiplantae</taxon>
        <taxon>Streptophyta</taxon>
        <taxon>Embryophyta</taxon>
        <taxon>Tracheophyta</taxon>
        <taxon>Spermatophyta</taxon>
        <taxon>Magnoliopsida</taxon>
        <taxon>eudicotyledons</taxon>
        <taxon>Gunneridae</taxon>
        <taxon>Pentapetalae</taxon>
        <taxon>rosids</taxon>
        <taxon>fabids</taxon>
        <taxon>Malpighiales</taxon>
        <taxon>Rhizophoraceae</taxon>
        <taxon>Rhizophora</taxon>
    </lineage>
</organism>
<name>A0A2P2NWZ6_RHIMU</name>
<dbReference type="EMBL" id="GGEC01066501">
    <property type="protein sequence ID" value="MBX46985.1"/>
    <property type="molecule type" value="Transcribed_RNA"/>
</dbReference>
<evidence type="ECO:0000313" key="1">
    <source>
        <dbReference type="EMBL" id="MBX46985.1"/>
    </source>
</evidence>
<reference evidence="1" key="1">
    <citation type="submission" date="2018-02" db="EMBL/GenBank/DDBJ databases">
        <title>Rhizophora mucronata_Transcriptome.</title>
        <authorList>
            <person name="Meera S.P."/>
            <person name="Sreeshan A."/>
            <person name="Augustine A."/>
        </authorList>
    </citation>
    <scope>NUCLEOTIDE SEQUENCE</scope>
    <source>
        <tissue evidence="1">Leaf</tissue>
    </source>
</reference>
<accession>A0A2P2NWZ6</accession>